<comment type="caution">
    <text evidence="2">The sequence shown here is derived from an EMBL/GenBank/DDBJ whole genome shotgun (WGS) entry which is preliminary data.</text>
</comment>
<dbReference type="InterPro" id="IPR014710">
    <property type="entry name" value="RmlC-like_jellyroll"/>
</dbReference>
<sequence length="77" mass="8627">MRRKRSTPLDDEHHSPENCSADLRARILSNAPYFRGLPAQAIEAVNRLFRSVDYPAGASLYHEGDLAEALFWLLTAG</sequence>
<dbReference type="Proteomes" id="UP001267407">
    <property type="component" value="Unassembled WGS sequence"/>
</dbReference>
<dbReference type="RefSeq" id="WP_310965854.1">
    <property type="nucleotide sequence ID" value="NZ_JAVMBO010000007.1"/>
</dbReference>
<dbReference type="InterPro" id="IPR000595">
    <property type="entry name" value="cNMP-bd_dom"/>
</dbReference>
<keyword evidence="3" id="KW-1185">Reference proteome</keyword>
<evidence type="ECO:0000313" key="3">
    <source>
        <dbReference type="Proteomes" id="UP001267407"/>
    </source>
</evidence>
<accession>A0ABU2HH45</accession>
<reference evidence="2" key="1">
    <citation type="submission" date="2023-09" db="EMBL/GenBank/DDBJ databases">
        <title>Marinobacter sediminicola sp. nov. and Marinobacter maritimum sp. nov., isolated from marine sediment.</title>
        <authorList>
            <person name="An J."/>
        </authorList>
    </citation>
    <scope>NUCLEOTIDE SEQUENCE</scope>
    <source>
        <strain evidence="2">F60267</strain>
    </source>
</reference>
<proteinExistence type="predicted"/>
<name>A0ABU2HH45_9GAMM</name>
<dbReference type="SUPFAM" id="SSF51206">
    <property type="entry name" value="cAMP-binding domain-like"/>
    <property type="match status" value="1"/>
</dbReference>
<gene>
    <name evidence="2" type="ORF">RKA07_05905</name>
</gene>
<dbReference type="EMBL" id="JAVMBO010000007">
    <property type="protein sequence ID" value="MDS1309645.1"/>
    <property type="molecule type" value="Genomic_DNA"/>
</dbReference>
<dbReference type="InterPro" id="IPR018490">
    <property type="entry name" value="cNMP-bd_dom_sf"/>
</dbReference>
<evidence type="ECO:0000259" key="1">
    <source>
        <dbReference type="PROSITE" id="PS50042"/>
    </source>
</evidence>
<dbReference type="Gene3D" id="2.60.120.10">
    <property type="entry name" value="Jelly Rolls"/>
    <property type="match status" value="1"/>
</dbReference>
<protein>
    <recommendedName>
        <fullName evidence="1">Cyclic nucleotide-binding domain-containing protein</fullName>
    </recommendedName>
</protein>
<organism evidence="2 3">
    <name type="scientific">Marinobacter xiaoshiensis</name>
    <dbReference type="NCBI Taxonomy" id="3073652"/>
    <lineage>
        <taxon>Bacteria</taxon>
        <taxon>Pseudomonadati</taxon>
        <taxon>Pseudomonadota</taxon>
        <taxon>Gammaproteobacteria</taxon>
        <taxon>Pseudomonadales</taxon>
        <taxon>Marinobacteraceae</taxon>
        <taxon>Marinobacter</taxon>
    </lineage>
</organism>
<evidence type="ECO:0000313" key="2">
    <source>
        <dbReference type="EMBL" id="MDS1309645.1"/>
    </source>
</evidence>
<dbReference type="PROSITE" id="PS50042">
    <property type="entry name" value="CNMP_BINDING_3"/>
    <property type="match status" value="1"/>
</dbReference>
<feature type="domain" description="Cyclic nucleotide-binding" evidence="1">
    <location>
        <begin position="33"/>
        <end position="77"/>
    </location>
</feature>